<evidence type="ECO:0000259" key="5">
    <source>
        <dbReference type="PROSITE" id="PS50931"/>
    </source>
</evidence>
<dbReference type="Pfam" id="PF00126">
    <property type="entry name" value="HTH_1"/>
    <property type="match status" value="1"/>
</dbReference>
<keyword evidence="2" id="KW-0805">Transcription regulation</keyword>
<evidence type="ECO:0000313" key="7">
    <source>
        <dbReference type="Proteomes" id="UP000430508"/>
    </source>
</evidence>
<keyword evidence="4" id="KW-0804">Transcription</keyword>
<dbReference type="SUPFAM" id="SSF53850">
    <property type="entry name" value="Periplasmic binding protein-like II"/>
    <property type="match status" value="1"/>
</dbReference>
<accession>A0A857DII0</accession>
<evidence type="ECO:0000256" key="2">
    <source>
        <dbReference type="ARBA" id="ARBA00023015"/>
    </source>
</evidence>
<dbReference type="PANTHER" id="PTHR30346">
    <property type="entry name" value="TRANSCRIPTIONAL DUAL REGULATOR HCAR-RELATED"/>
    <property type="match status" value="1"/>
</dbReference>
<sequence length="292" mass="33662">MKISYMHEFIALAENLNYSHTAEELFISQPALSRHITAIETDIGIQLLKRTKHSVELTPMGMIVVSEFKKIIEQYENLLTKATLLSSGFTGKLKVGMLYYASDEYITPIMRFFKEKYPNIELLISSYQPMQLIQDLLNDKIDVGLTLHEYFPHADRLIFHDIRSEKLAVIVSDKHPFFSKESVDVADLDEQLFIFLGDQEWHRFCVERLLTNHGIGLKHFTFTDQIDTVSFTIKETNGIFVVPHHLKSMSISNTAFLEINDSEFFIDMALAYKVTNNNAAIPLFINNVNKIF</sequence>
<evidence type="ECO:0000256" key="3">
    <source>
        <dbReference type="ARBA" id="ARBA00023125"/>
    </source>
</evidence>
<proteinExistence type="inferred from homology"/>
<name>A0A857DII0_9FIRM</name>
<dbReference type="InterPro" id="IPR036390">
    <property type="entry name" value="WH_DNA-bd_sf"/>
</dbReference>
<dbReference type="InterPro" id="IPR036388">
    <property type="entry name" value="WH-like_DNA-bd_sf"/>
</dbReference>
<dbReference type="RefSeq" id="WP_019226672.1">
    <property type="nucleotide sequence ID" value="NZ_CP046996.1"/>
</dbReference>
<evidence type="ECO:0000313" key="6">
    <source>
        <dbReference type="EMBL" id="QHA00292.1"/>
    </source>
</evidence>
<dbReference type="GO" id="GO:0032993">
    <property type="term" value="C:protein-DNA complex"/>
    <property type="evidence" value="ECO:0007669"/>
    <property type="project" value="TreeGrafter"/>
</dbReference>
<feature type="domain" description="HTH lysR-type" evidence="5">
    <location>
        <begin position="1"/>
        <end position="58"/>
    </location>
</feature>
<evidence type="ECO:0000256" key="1">
    <source>
        <dbReference type="ARBA" id="ARBA00009437"/>
    </source>
</evidence>
<dbReference type="PANTHER" id="PTHR30346:SF0">
    <property type="entry name" value="HCA OPERON TRANSCRIPTIONAL ACTIVATOR HCAR"/>
    <property type="match status" value="1"/>
</dbReference>
<keyword evidence="3" id="KW-0238">DNA-binding</keyword>
<dbReference type="Gene3D" id="1.10.10.10">
    <property type="entry name" value="Winged helix-like DNA-binding domain superfamily/Winged helix DNA-binding domain"/>
    <property type="match status" value="1"/>
</dbReference>
<dbReference type="SUPFAM" id="SSF46785">
    <property type="entry name" value="Winged helix' DNA-binding domain"/>
    <property type="match status" value="1"/>
</dbReference>
<dbReference type="GO" id="GO:0003677">
    <property type="term" value="F:DNA binding"/>
    <property type="evidence" value="ECO:0007669"/>
    <property type="project" value="UniProtKB-KW"/>
</dbReference>
<reference evidence="6 7" key="1">
    <citation type="submission" date="2019-12" db="EMBL/GenBank/DDBJ databases">
        <title>Sequence classification of anaerobic respiratory reductive dehalogenases: First we see many, then we see few.</title>
        <authorList>
            <person name="Molenda O."/>
            <person name="Puentes Jacome L.A."/>
            <person name="Cao X."/>
            <person name="Nesbo C.L."/>
            <person name="Tang S."/>
            <person name="Morson N."/>
            <person name="Patron J."/>
            <person name="Lomheim L."/>
            <person name="Wishart D.S."/>
            <person name="Edwards E.A."/>
        </authorList>
    </citation>
    <scope>NUCLEOTIDE SEQUENCE [LARGE SCALE GENOMIC DNA]</scope>
    <source>
        <strain evidence="6 7">12DCA</strain>
    </source>
</reference>
<dbReference type="GO" id="GO:0003700">
    <property type="term" value="F:DNA-binding transcription factor activity"/>
    <property type="evidence" value="ECO:0007669"/>
    <property type="project" value="InterPro"/>
</dbReference>
<dbReference type="InterPro" id="IPR000847">
    <property type="entry name" value="LysR_HTH_N"/>
</dbReference>
<gene>
    <name evidence="6" type="ORF">GQ588_06400</name>
</gene>
<dbReference type="EMBL" id="CP046996">
    <property type="protein sequence ID" value="QHA00292.1"/>
    <property type="molecule type" value="Genomic_DNA"/>
</dbReference>
<evidence type="ECO:0000256" key="4">
    <source>
        <dbReference type="ARBA" id="ARBA00023163"/>
    </source>
</evidence>
<dbReference type="Proteomes" id="UP000430508">
    <property type="component" value="Chromosome"/>
</dbReference>
<dbReference type="CDD" id="cd05466">
    <property type="entry name" value="PBP2_LTTR_substrate"/>
    <property type="match status" value="1"/>
</dbReference>
<dbReference type="Pfam" id="PF03466">
    <property type="entry name" value="LysR_substrate"/>
    <property type="match status" value="1"/>
</dbReference>
<protein>
    <submittedName>
        <fullName evidence="6">LysR family transcriptional regulator</fullName>
    </submittedName>
</protein>
<dbReference type="PRINTS" id="PR00039">
    <property type="entry name" value="HTHLYSR"/>
</dbReference>
<dbReference type="InterPro" id="IPR005119">
    <property type="entry name" value="LysR_subst-bd"/>
</dbReference>
<dbReference type="PROSITE" id="PS50931">
    <property type="entry name" value="HTH_LYSR"/>
    <property type="match status" value="1"/>
</dbReference>
<comment type="similarity">
    <text evidence="1">Belongs to the LysR transcriptional regulatory family.</text>
</comment>
<organism evidence="6 7">
    <name type="scientific">Dehalobacter restrictus</name>
    <dbReference type="NCBI Taxonomy" id="55583"/>
    <lineage>
        <taxon>Bacteria</taxon>
        <taxon>Bacillati</taxon>
        <taxon>Bacillota</taxon>
        <taxon>Clostridia</taxon>
        <taxon>Eubacteriales</taxon>
        <taxon>Desulfitobacteriaceae</taxon>
        <taxon>Dehalobacter</taxon>
    </lineage>
</organism>
<dbReference type="Gene3D" id="3.40.190.290">
    <property type="match status" value="1"/>
</dbReference>
<dbReference type="AlphaFoldDB" id="A0A857DII0"/>